<dbReference type="InterPro" id="IPR010982">
    <property type="entry name" value="Lambda_DNA-bd_dom_sf"/>
</dbReference>
<reference evidence="2 3" key="1">
    <citation type="journal article" date="2016" name="Nat. Commun.">
        <title>Thousands of microbial genomes shed light on interconnected biogeochemical processes in an aquifer system.</title>
        <authorList>
            <person name="Anantharaman K."/>
            <person name="Brown C.T."/>
            <person name="Hug L.A."/>
            <person name="Sharon I."/>
            <person name="Castelle C.J."/>
            <person name="Probst A.J."/>
            <person name="Thomas B.C."/>
            <person name="Singh A."/>
            <person name="Wilkins M.J."/>
            <person name="Karaoz U."/>
            <person name="Brodie E.L."/>
            <person name="Williams K.H."/>
            <person name="Hubbard S.S."/>
            <person name="Banfield J.F."/>
        </authorList>
    </citation>
    <scope>NUCLEOTIDE SEQUENCE [LARGE SCALE GENOMIC DNA]</scope>
</reference>
<dbReference type="InterPro" id="IPR013783">
    <property type="entry name" value="Ig-like_fold"/>
</dbReference>
<evidence type="ECO:0008006" key="4">
    <source>
        <dbReference type="Google" id="ProtNLM"/>
    </source>
</evidence>
<keyword evidence="1" id="KW-0472">Membrane</keyword>
<sequence>MEIQYFGQFLEERLKEKSIDIKKLSEISGISFKHLEALKNDDFLSLPSAPYVHGYINKLGILFGFKHDEWWQRIKISEFNKAARADVPPENRFAKRSLPRGSVTAMIAVVIACSAFYVGSPRIFGKPTITIRYPDQNPAVTTNKNITLEGSVTQGSKVYVNNELVEITSDGVWEKTIALGSGMNPVEIKAKKFLGGETKILQQILYEATPNTSFNANPPMSGI</sequence>
<feature type="transmembrane region" description="Helical" evidence="1">
    <location>
        <begin position="101"/>
        <end position="119"/>
    </location>
</feature>
<organism evidence="2 3">
    <name type="scientific">Candidatus Ryanbacteria bacterium RIFCSPLOWO2_01_FULL_48_26</name>
    <dbReference type="NCBI Taxonomy" id="1802126"/>
    <lineage>
        <taxon>Bacteria</taxon>
        <taxon>Candidatus Ryaniibacteriota</taxon>
    </lineage>
</organism>
<dbReference type="AlphaFoldDB" id="A0A1G2GRG4"/>
<keyword evidence="1" id="KW-0812">Transmembrane</keyword>
<protein>
    <recommendedName>
        <fullName evidence="4">DUF4115 domain-containing protein</fullName>
    </recommendedName>
</protein>
<keyword evidence="1" id="KW-1133">Transmembrane helix</keyword>
<dbReference type="EMBL" id="MHNW01000040">
    <property type="protein sequence ID" value="OGZ52720.1"/>
    <property type="molecule type" value="Genomic_DNA"/>
</dbReference>
<proteinExistence type="predicted"/>
<dbReference type="Gene3D" id="1.10.260.40">
    <property type="entry name" value="lambda repressor-like DNA-binding domains"/>
    <property type="match status" value="1"/>
</dbReference>
<dbReference type="Pfam" id="PF13413">
    <property type="entry name" value="HTH_25"/>
    <property type="match status" value="1"/>
</dbReference>
<accession>A0A1G2GRG4</accession>
<dbReference type="GO" id="GO:0003677">
    <property type="term" value="F:DNA binding"/>
    <property type="evidence" value="ECO:0007669"/>
    <property type="project" value="InterPro"/>
</dbReference>
<dbReference type="Gene3D" id="2.60.40.10">
    <property type="entry name" value="Immunoglobulins"/>
    <property type="match status" value="1"/>
</dbReference>
<name>A0A1G2GRG4_9BACT</name>
<evidence type="ECO:0000256" key="1">
    <source>
        <dbReference type="SAM" id="Phobius"/>
    </source>
</evidence>
<evidence type="ECO:0000313" key="2">
    <source>
        <dbReference type="EMBL" id="OGZ52720.1"/>
    </source>
</evidence>
<evidence type="ECO:0000313" key="3">
    <source>
        <dbReference type="Proteomes" id="UP000179106"/>
    </source>
</evidence>
<dbReference type="Proteomes" id="UP000179106">
    <property type="component" value="Unassembled WGS sequence"/>
</dbReference>
<dbReference type="STRING" id="1802126.A3B25_00805"/>
<dbReference type="Pfam" id="PF09136">
    <property type="entry name" value="Glucodextran_B"/>
    <property type="match status" value="1"/>
</dbReference>
<gene>
    <name evidence="2" type="ORF">A3B25_00805</name>
</gene>
<comment type="caution">
    <text evidence="2">The sequence shown here is derived from an EMBL/GenBank/DDBJ whole genome shotgun (WGS) entry which is preliminary data.</text>
</comment>